<dbReference type="Gene3D" id="1.10.287.70">
    <property type="match status" value="1"/>
</dbReference>
<comment type="subcellular location">
    <subcellularLocation>
        <location evidence="1">Membrane</location>
        <topology evidence="1">Multi-pass membrane protein</topology>
    </subcellularLocation>
</comment>
<keyword evidence="9" id="KW-0407">Ion channel</keyword>
<dbReference type="Gene3D" id="3.40.190.10">
    <property type="entry name" value="Periplasmic binding protein-like II"/>
    <property type="match status" value="2"/>
</dbReference>
<organism evidence="13 14">
    <name type="scientific">Ruegeria pomeroyi (strain ATCC 700808 / DSM 15171 / DSS-3)</name>
    <name type="common">Silicibacter pomeroyi</name>
    <dbReference type="NCBI Taxonomy" id="246200"/>
    <lineage>
        <taxon>Bacteria</taxon>
        <taxon>Pseudomonadati</taxon>
        <taxon>Pseudomonadota</taxon>
        <taxon>Alphaproteobacteria</taxon>
        <taxon>Rhodobacterales</taxon>
        <taxon>Roseobacteraceae</taxon>
        <taxon>Ruegeria</taxon>
    </lineage>
</organism>
<feature type="transmembrane region" description="Helical" evidence="10">
    <location>
        <begin position="142"/>
        <end position="163"/>
    </location>
</feature>
<evidence type="ECO:0000256" key="8">
    <source>
        <dbReference type="ARBA" id="ARBA00023180"/>
    </source>
</evidence>
<dbReference type="InterPro" id="IPR015683">
    <property type="entry name" value="Ionotropic_Glu_rcpt"/>
</dbReference>
<evidence type="ECO:0000256" key="2">
    <source>
        <dbReference type="ARBA" id="ARBA00022448"/>
    </source>
</evidence>
<dbReference type="GO" id="GO:0016020">
    <property type="term" value="C:membrane"/>
    <property type="evidence" value="ECO:0007669"/>
    <property type="project" value="UniProtKB-SubCell"/>
</dbReference>
<dbReference type="Pfam" id="PF00497">
    <property type="entry name" value="SBP_bac_3"/>
    <property type="match status" value="1"/>
</dbReference>
<dbReference type="GO" id="GO:0015276">
    <property type="term" value="F:ligand-gated monoatomic ion channel activity"/>
    <property type="evidence" value="ECO:0007669"/>
    <property type="project" value="InterPro"/>
</dbReference>
<dbReference type="HOGENOM" id="CLU_019602_21_0_5"/>
<protein>
    <submittedName>
        <fullName evidence="13">Glutamine ABC transporter, periplasmic glutamine-binding protein</fullName>
    </submittedName>
</protein>
<evidence type="ECO:0000259" key="11">
    <source>
        <dbReference type="SMART" id="SM00062"/>
    </source>
</evidence>
<accession>Q5LN77</accession>
<evidence type="ECO:0000259" key="12">
    <source>
        <dbReference type="SMART" id="SM00079"/>
    </source>
</evidence>
<dbReference type="CDD" id="cd00997">
    <property type="entry name" value="PBP2_GluR0"/>
    <property type="match status" value="1"/>
</dbReference>
<dbReference type="SMART" id="SM00079">
    <property type="entry name" value="PBPe"/>
    <property type="match status" value="1"/>
</dbReference>
<dbReference type="PaxDb" id="246200-SPO3335"/>
<gene>
    <name evidence="13" type="ordered locus">SPO3335</name>
</gene>
<evidence type="ECO:0000256" key="7">
    <source>
        <dbReference type="ARBA" id="ARBA00023170"/>
    </source>
</evidence>
<keyword evidence="5" id="KW-0406">Ion transport</keyword>
<dbReference type="Proteomes" id="UP000001023">
    <property type="component" value="Chromosome"/>
</dbReference>
<dbReference type="AlphaFoldDB" id="Q5LN77"/>
<keyword evidence="7" id="KW-0675">Receptor</keyword>
<feature type="domain" description="Solute-binding protein family 3/N-terminal" evidence="11">
    <location>
        <begin position="33"/>
        <end position="360"/>
    </location>
</feature>
<feature type="transmembrane region" description="Helical" evidence="10">
    <location>
        <begin position="178"/>
        <end position="195"/>
    </location>
</feature>
<dbReference type="STRING" id="246200.SPO3335"/>
<keyword evidence="2" id="KW-0813">Transport</keyword>
<feature type="transmembrane region" description="Helical" evidence="10">
    <location>
        <begin position="207"/>
        <end position="227"/>
    </location>
</feature>
<dbReference type="InterPro" id="IPR001320">
    <property type="entry name" value="Iontro_rcpt_C"/>
</dbReference>
<sequence>MGRKTGNRTLMRKFLISASLVLGLWPQFLLAQSLQVTTVTRPPFSFVEDGVETGFSMDLLAALADKLGLGYTLERKEKFSDMLAAVMDGEADMAIANISITAARETEMDFSQPIFESGLQILVPAETNAGSSLLRALLSRDLFLAIGAAFVILLTGGMLMWYFERRAQPYFDRKLHEAWFPSFWWALNLVVNGGFEERVPRTAFGRLFGVLLVISSLFVVSVFTARITSVMTVEAISGSVNSVNDLYGQEVGTIDGSTAAGFLTRRDIDFAAFSDLQEMITAFERGALDAIVFDAPILSYYASHQGKGKAVTTGAIFLRENYGIAFPTGSARVEEVNQALLALREDGTYEELYRKWFGRRN</sequence>
<reference evidence="13 14" key="1">
    <citation type="journal article" date="2004" name="Nature">
        <title>Genome sequence of Silicibacter pomeroyi reveals adaptations to the marine environment.</title>
        <authorList>
            <person name="Moran M.A."/>
            <person name="Buchan A."/>
            <person name="Gonzalez J.M."/>
            <person name="Heidelberg J.F."/>
            <person name="Whitman W.B."/>
            <person name="Kiene R.P."/>
            <person name="Henriksen J.R."/>
            <person name="King G.M."/>
            <person name="Belas R."/>
            <person name="Fuqua C."/>
            <person name="Brinkac L."/>
            <person name="Lewis M."/>
            <person name="Johri S."/>
            <person name="Weaver B."/>
            <person name="Pai G."/>
            <person name="Eisen J.A."/>
            <person name="Rahe E."/>
            <person name="Sheldon W.M."/>
            <person name="Ye W."/>
            <person name="Miller T.R."/>
            <person name="Carlton J."/>
            <person name="Rasko D.A."/>
            <person name="Paulsen I.T."/>
            <person name="Ren Q."/>
            <person name="Daugherty S.C."/>
            <person name="Deboy R.T."/>
            <person name="Dodson R.J."/>
            <person name="Durkin A.S."/>
            <person name="Madupu R."/>
            <person name="Nelson W.C."/>
            <person name="Sullivan S.A."/>
            <person name="Rosovitz M.J."/>
            <person name="Haft D.H."/>
            <person name="Selengut J."/>
            <person name="Ward N."/>
        </authorList>
    </citation>
    <scope>NUCLEOTIDE SEQUENCE [LARGE SCALE GENOMIC DNA]</scope>
    <source>
        <strain evidence="14">ATCC 700808 / DSM 15171 / DSS-3</strain>
    </source>
</reference>
<dbReference type="SUPFAM" id="SSF81324">
    <property type="entry name" value="Voltage-gated potassium channels"/>
    <property type="match status" value="1"/>
</dbReference>
<dbReference type="SMART" id="SM00062">
    <property type="entry name" value="PBPb"/>
    <property type="match status" value="1"/>
</dbReference>
<dbReference type="EMBL" id="CP000031">
    <property type="protein sequence ID" value="AAV96562.1"/>
    <property type="molecule type" value="Genomic_DNA"/>
</dbReference>
<feature type="domain" description="Ionotropic glutamate receptor C-terminal" evidence="12">
    <location>
        <begin position="33"/>
        <end position="359"/>
    </location>
</feature>
<dbReference type="PANTHER" id="PTHR18966">
    <property type="entry name" value="IONOTROPIC GLUTAMATE RECEPTOR"/>
    <property type="match status" value="1"/>
</dbReference>
<keyword evidence="4 10" id="KW-1133">Transmembrane helix</keyword>
<dbReference type="InterPro" id="IPR001638">
    <property type="entry name" value="Solute-binding_3/MltF_N"/>
</dbReference>
<evidence type="ECO:0000256" key="3">
    <source>
        <dbReference type="ARBA" id="ARBA00022692"/>
    </source>
</evidence>
<reference evidence="13 14" key="2">
    <citation type="journal article" date="2014" name="Stand. Genomic Sci.">
        <title>An updated genome annotation for the model marine bacterium Ruegeria pomeroyi DSS-3.</title>
        <authorList>
            <person name="Rivers A.R."/>
            <person name="Smith C.B."/>
            <person name="Moran M.A."/>
        </authorList>
    </citation>
    <scope>GENOME REANNOTATION</scope>
    <source>
        <strain evidence="14">ATCC 700808 / DSM 15171 / DSS-3</strain>
    </source>
</reference>
<evidence type="ECO:0000256" key="6">
    <source>
        <dbReference type="ARBA" id="ARBA00023136"/>
    </source>
</evidence>
<keyword evidence="8" id="KW-0325">Glycoprotein</keyword>
<keyword evidence="3 10" id="KW-0812">Transmembrane</keyword>
<dbReference type="Pfam" id="PF00060">
    <property type="entry name" value="Lig_chan"/>
    <property type="match status" value="1"/>
</dbReference>
<evidence type="ECO:0000256" key="1">
    <source>
        <dbReference type="ARBA" id="ARBA00004141"/>
    </source>
</evidence>
<keyword evidence="14" id="KW-1185">Reference proteome</keyword>
<evidence type="ECO:0000256" key="4">
    <source>
        <dbReference type="ARBA" id="ARBA00022989"/>
    </source>
</evidence>
<dbReference type="KEGG" id="sil:SPO3335"/>
<evidence type="ECO:0000256" key="9">
    <source>
        <dbReference type="ARBA" id="ARBA00023303"/>
    </source>
</evidence>
<evidence type="ECO:0000313" key="14">
    <source>
        <dbReference type="Proteomes" id="UP000001023"/>
    </source>
</evidence>
<dbReference type="eggNOG" id="COG0834">
    <property type="taxonomic scope" value="Bacteria"/>
</dbReference>
<evidence type="ECO:0000313" key="13">
    <source>
        <dbReference type="EMBL" id="AAV96562.1"/>
    </source>
</evidence>
<name>Q5LN77_RUEPO</name>
<proteinExistence type="predicted"/>
<evidence type="ECO:0000256" key="5">
    <source>
        <dbReference type="ARBA" id="ARBA00023065"/>
    </source>
</evidence>
<keyword evidence="6 10" id="KW-0472">Membrane</keyword>
<evidence type="ECO:0000256" key="10">
    <source>
        <dbReference type="SAM" id="Phobius"/>
    </source>
</evidence>
<dbReference type="SUPFAM" id="SSF53850">
    <property type="entry name" value="Periplasmic binding protein-like II"/>
    <property type="match status" value="1"/>
</dbReference>